<keyword evidence="2" id="KW-0963">Cytoplasm</keyword>
<dbReference type="GO" id="GO:0042256">
    <property type="term" value="P:cytosolic ribosome assembly"/>
    <property type="evidence" value="ECO:0007669"/>
    <property type="project" value="UniProtKB-UniRule"/>
</dbReference>
<organism evidence="3">
    <name type="scientific">uncultured Desulfobacteraceae bacterium</name>
    <dbReference type="NCBI Taxonomy" id="218296"/>
    <lineage>
        <taxon>Bacteria</taxon>
        <taxon>Pseudomonadati</taxon>
        <taxon>Thermodesulfobacteriota</taxon>
        <taxon>Desulfobacteria</taxon>
        <taxon>Desulfobacterales</taxon>
        <taxon>Desulfobacteraceae</taxon>
        <taxon>environmental samples</taxon>
    </lineage>
</organism>
<dbReference type="Pfam" id="PF02410">
    <property type="entry name" value="RsfS"/>
    <property type="match status" value="1"/>
</dbReference>
<dbReference type="SUPFAM" id="SSF81301">
    <property type="entry name" value="Nucleotidyltransferase"/>
    <property type="match status" value="1"/>
</dbReference>
<dbReference type="InterPro" id="IPR004394">
    <property type="entry name" value="Iojap/RsfS/C7orf30"/>
</dbReference>
<dbReference type="Gene3D" id="3.30.460.10">
    <property type="entry name" value="Beta Polymerase, domain 2"/>
    <property type="match status" value="1"/>
</dbReference>
<proteinExistence type="inferred from homology"/>
<comment type="subcellular location">
    <subcellularLocation>
        <location evidence="2">Cytoplasm</location>
    </subcellularLocation>
</comment>
<evidence type="ECO:0000313" key="3">
    <source>
        <dbReference type="EMBL" id="VEN73846.1"/>
    </source>
</evidence>
<dbReference type="GO" id="GO:0005737">
    <property type="term" value="C:cytoplasm"/>
    <property type="evidence" value="ECO:0007669"/>
    <property type="project" value="UniProtKB-SubCell"/>
</dbReference>
<dbReference type="GO" id="GO:0090071">
    <property type="term" value="P:negative regulation of ribosome biogenesis"/>
    <property type="evidence" value="ECO:0007669"/>
    <property type="project" value="UniProtKB-UniRule"/>
</dbReference>
<accession>A0A484HHW0</accession>
<dbReference type="AlphaFoldDB" id="A0A484HHW0"/>
<keyword evidence="2" id="KW-0678">Repressor</keyword>
<evidence type="ECO:0000256" key="1">
    <source>
        <dbReference type="ARBA" id="ARBA00010574"/>
    </source>
</evidence>
<dbReference type="HAMAP" id="MF_01477">
    <property type="entry name" value="Iojap_RsfS"/>
    <property type="match status" value="1"/>
</dbReference>
<dbReference type="EMBL" id="CAACVI010000012">
    <property type="protein sequence ID" value="VEN73846.1"/>
    <property type="molecule type" value="Genomic_DNA"/>
</dbReference>
<comment type="subunit">
    <text evidence="2">Interacts with ribosomal protein uL14 (rplN).</text>
</comment>
<sequence>MKNDPYPDIDVYLDAVSGKKARDIVALDVRGLTSIADVFIVCGGLSNRQVTAIADHIQITLKKDSGIRPLSVEGKKGGRWVLLDYGDVVIHVFLETERKFYDLEGLWTDAGRIPVKSDESP</sequence>
<evidence type="ECO:0000256" key="2">
    <source>
        <dbReference type="HAMAP-Rule" id="MF_01477"/>
    </source>
</evidence>
<name>A0A484HHW0_9BACT</name>
<keyword evidence="2" id="KW-0810">Translation regulation</keyword>
<comment type="similarity">
    <text evidence="1 2">Belongs to the Iojap/RsfS family.</text>
</comment>
<dbReference type="PANTHER" id="PTHR21043:SF0">
    <property type="entry name" value="MITOCHONDRIAL ASSEMBLY OF RIBOSOMAL LARGE SUBUNIT PROTEIN 1"/>
    <property type="match status" value="1"/>
</dbReference>
<dbReference type="GO" id="GO:0043023">
    <property type="term" value="F:ribosomal large subunit binding"/>
    <property type="evidence" value="ECO:0007669"/>
    <property type="project" value="TreeGrafter"/>
</dbReference>
<dbReference type="GO" id="GO:0017148">
    <property type="term" value="P:negative regulation of translation"/>
    <property type="evidence" value="ECO:0007669"/>
    <property type="project" value="UniProtKB-UniRule"/>
</dbReference>
<dbReference type="NCBIfam" id="TIGR00090">
    <property type="entry name" value="rsfS_iojap_ybeB"/>
    <property type="match status" value="1"/>
</dbReference>
<protein>
    <recommendedName>
        <fullName evidence="2">Ribosomal silencing factor RsfS</fullName>
    </recommendedName>
</protein>
<comment type="function">
    <text evidence="2">Functions as a ribosomal silencing factor. Interacts with ribosomal protein uL14 (rplN), blocking formation of intersubunit bridge B8. Prevents association of the 30S and 50S ribosomal subunits and the formation of functional ribosomes, thus repressing translation.</text>
</comment>
<gene>
    <name evidence="3" type="primary">ybeB</name>
    <name evidence="2" type="synonym">rsfS</name>
    <name evidence="3" type="ORF">EPICR_20316</name>
</gene>
<reference evidence="3" key="1">
    <citation type="submission" date="2019-01" db="EMBL/GenBank/DDBJ databases">
        <authorList>
            <consortium name="Genoscope - CEA"/>
            <person name="William W."/>
        </authorList>
    </citation>
    <scope>NUCLEOTIDE SEQUENCE</scope>
    <source>
        <strain evidence="3">CR-1</strain>
    </source>
</reference>
<dbReference type="InterPro" id="IPR043519">
    <property type="entry name" value="NT_sf"/>
</dbReference>
<dbReference type="PANTHER" id="PTHR21043">
    <property type="entry name" value="IOJAP SUPERFAMILY ORTHOLOG"/>
    <property type="match status" value="1"/>
</dbReference>